<feature type="domain" description="NUP210 Ig-like" evidence="6">
    <location>
        <begin position="1065"/>
        <end position="1161"/>
    </location>
</feature>
<evidence type="ECO:0000256" key="2">
    <source>
        <dbReference type="SAM" id="Phobius"/>
    </source>
</evidence>
<feature type="compositionally biased region" description="Polar residues" evidence="1">
    <location>
        <begin position="1699"/>
        <end position="1714"/>
    </location>
</feature>
<evidence type="ECO:0000259" key="5">
    <source>
        <dbReference type="Pfam" id="PF22969"/>
    </source>
</evidence>
<feature type="signal peptide" evidence="3">
    <location>
        <begin position="1"/>
        <end position="22"/>
    </location>
</feature>
<evidence type="ECO:0000259" key="6">
    <source>
        <dbReference type="Pfam" id="PF26181"/>
    </source>
</evidence>
<dbReference type="Proteomes" id="UP000322000">
    <property type="component" value="Chromosome 1"/>
</dbReference>
<feature type="compositionally biased region" description="Polar residues" evidence="1">
    <location>
        <begin position="1660"/>
        <end position="1687"/>
    </location>
</feature>
<reference evidence="8" key="1">
    <citation type="submission" date="2025-08" db="UniProtKB">
        <authorList>
            <consortium name="RefSeq"/>
        </authorList>
    </citation>
    <scope>IDENTIFICATION</scope>
</reference>
<dbReference type="Pfam" id="PF22969">
    <property type="entry name" value="Ig_NUP210_2nd"/>
    <property type="match status" value="1"/>
</dbReference>
<name>A0A7E5V897_TRINI</name>
<dbReference type="Pfam" id="PF22967">
    <property type="entry name" value="Ig_NUP210_1st"/>
    <property type="match status" value="1"/>
</dbReference>
<dbReference type="InterPro" id="IPR055097">
    <property type="entry name" value="Ig_NUP210_2nd"/>
</dbReference>
<feature type="region of interest" description="Disordered" evidence="1">
    <location>
        <begin position="1660"/>
        <end position="1714"/>
    </location>
</feature>
<evidence type="ECO:0000259" key="4">
    <source>
        <dbReference type="Pfam" id="PF22967"/>
    </source>
</evidence>
<dbReference type="PANTHER" id="PTHR23019">
    <property type="entry name" value="NUCLEAR PORE MEMBRANE GLYCOPROTEIN GP210-RELATED"/>
    <property type="match status" value="1"/>
</dbReference>
<protein>
    <submittedName>
        <fullName evidence="8">Nuclear pore membrane glycoprotein 210</fullName>
    </submittedName>
</protein>
<sequence length="1714" mass="184727">MEITNTAVFISALLLFINLSDGAKINTPRVLLPWIEDLYVHFNFEIIEGGCYKWSLSRDDIIDLEPLYEDSVGHCSRAARVSVSKTCVPPGSVIILAEEVHTGEILRGDVDIDKIRSLKVISTTWNLFLEEAPEAFEVVAYDDQGNTFSTLEGISFTWSIENLGSNVGEDLLVTLVRWRDTDYEAPRGVTELEARGLRSYSVLLYGQAMGESRVTVCLDDEICTDFDLQVIASVVLMPAMAAIAPGDTLRYKVVRARAGRLTVQDIDETMYYLKVPDTKIAQLEDTVSLVRGSKIGTTSVYLKSGATEVATATLTIAEPHSIRVTLRPSHLLIRGEPFVVHSVVLDDKGHVLTSGDQILIRLAVEGDANVDLLRSTENGTLTDAVAQNAGSVTITARLHSIAGKILSRKVEGQVLGTVVDPLEVVPPHHYVAWTETTQEITLKHIGGGDEPVVWSEIESETANNALSLTPDGLVTVRGEGEIGVRVQLKKYPHVKAIGRVLSAPYEMLQVSSTGHARVGKPHHLHIALTATNPETGELYNFNTCNCASFAVTLLEGPEPQNVTAANWMQPIEGACCVLQCAWWSRGTSSLRVSRGRAGASTRVAVRAAPRLLWPRNVAALPAATLPVLAEGEALIPQSSDSRVAELSVRDGPPPHKYPDVQLFTFKCRRKGESRLELTSQMDDEKESVSVEGRCAPHVSRLRLEPPDTPGNCSTPAKIWLRPGQEVAIKVTLLDALGRELLDENGPKVSWEIEPHHPGIHFKSNDRLFVEHHPDYLPVPVPYKFYQIVLADELAIGWSGTLKASIPDATASIQARVVAPLKCDPLKVNIAWESESVPNIASISGGSGRYTVEGPAGLAASVSEGSLAANVPGPGHYDLHVADQCLQDEKQRVQVNIEEVMSVEVSTARAVCVGSCVRLEARVLGVSQRVLQGGRQPDWRVAGALALRPGLLCGLAEGTAAVRARVAGVWSAEREVLVFPPLEIVPGQARVPPGARLQLRARGGPPPHLAALHYRATHGLQHVDVTSSGSVHGVSVGTSRVKLVATDIANEEMASAEAEIEVIPISGMRVRAATQTLLVGSPSPLWVEAGGLGAAALGALQPPPRVSWALRDPAAARLYTTHADDMLERSAAEGLSVRVVPLKPGVITIDVRVRNMGQAAESRSWDSTIEILGISDIRTSVDGLTKDLASGDRLALAVGSVIKLKSLPRGTWKSYGDVAFSLSSSGEVTAVRPGHGIIVAQHKDERNNIYRETAIHVEVAVPAYCTAEPGRDEAAPGVRLVLRSGLGRALLAPHANLSALAPLPAQPRGPGTDSILGTELVIPSLDAAGTFMTFQATVSGVTVKDEVWVTGTDTRSDRIVVSGGWGVCMEGVGWRAPAGVSVFTGAGVALALLTRATPATHLLRQERPQHLLTLHQIQLDKMEFYPGDWPSALVPLSFQASGLTAGPLLCTEEQRYALEGAAIELPYTCRTKAPHTAEAVVDVIHGQMGCKIIPASPITHASEVELCAEWESFRTCTRVMLLPLVRASTHVVSLLEPPTVFTVYGHPQALKVVRLSPSPGLKLDTKLDRDELQVTVTNELSSCGHGWVTVHSKLTAQELRVEVHRECDIACGTLLGALFSLLRPYLSTLITVGAVAASYLYIQLRMQRKLQIRMPIDPNQTVLPPETQTPTINRSRTWSRSPYASSGPTAPVYGDASMLPEQSFSPNSTRNSLFL</sequence>
<dbReference type="OrthoDB" id="361283at2759"/>
<dbReference type="RefSeq" id="XP_026724504.1">
    <property type="nucleotide sequence ID" value="XM_026868703.1"/>
</dbReference>
<dbReference type="InterPro" id="IPR055096">
    <property type="entry name" value="Ig_NUP210_1st"/>
</dbReference>
<evidence type="ECO:0000313" key="8">
    <source>
        <dbReference type="RefSeq" id="XP_026724504.1"/>
    </source>
</evidence>
<feature type="transmembrane region" description="Helical" evidence="2">
    <location>
        <begin position="1624"/>
        <end position="1643"/>
    </location>
</feature>
<dbReference type="Pfam" id="PF26181">
    <property type="entry name" value="Ig_NUP210_13th"/>
    <property type="match status" value="1"/>
</dbReference>
<dbReference type="GO" id="GO:0005643">
    <property type="term" value="C:nuclear pore"/>
    <property type="evidence" value="ECO:0007669"/>
    <property type="project" value="TreeGrafter"/>
</dbReference>
<dbReference type="CTD" id="35512"/>
<evidence type="ECO:0000256" key="1">
    <source>
        <dbReference type="SAM" id="MobiDB-lite"/>
    </source>
</evidence>
<dbReference type="InParanoid" id="A0A7E5V897"/>
<keyword evidence="2" id="KW-1133">Transmembrane helix</keyword>
<dbReference type="KEGG" id="tnl:113491631"/>
<dbReference type="InterPro" id="IPR045197">
    <property type="entry name" value="NUP210-like"/>
</dbReference>
<dbReference type="FunCoup" id="A0A7E5V897">
    <property type="interactions" value="1389"/>
</dbReference>
<keyword evidence="3" id="KW-0732">Signal</keyword>
<keyword evidence="2" id="KW-0472">Membrane</keyword>
<evidence type="ECO:0000313" key="7">
    <source>
        <dbReference type="Proteomes" id="UP000322000"/>
    </source>
</evidence>
<keyword evidence="2" id="KW-0812">Transmembrane</keyword>
<gene>
    <name evidence="8" type="primary">LOC113491631</name>
</gene>
<feature type="domain" description="NUP210 Ig-like" evidence="5">
    <location>
        <begin position="122"/>
        <end position="222"/>
    </location>
</feature>
<keyword evidence="7" id="KW-1185">Reference proteome</keyword>
<organism evidence="7 8">
    <name type="scientific">Trichoplusia ni</name>
    <name type="common">Cabbage looper</name>
    <dbReference type="NCBI Taxonomy" id="7111"/>
    <lineage>
        <taxon>Eukaryota</taxon>
        <taxon>Metazoa</taxon>
        <taxon>Ecdysozoa</taxon>
        <taxon>Arthropoda</taxon>
        <taxon>Hexapoda</taxon>
        <taxon>Insecta</taxon>
        <taxon>Pterygota</taxon>
        <taxon>Neoptera</taxon>
        <taxon>Endopterygota</taxon>
        <taxon>Lepidoptera</taxon>
        <taxon>Glossata</taxon>
        <taxon>Ditrysia</taxon>
        <taxon>Noctuoidea</taxon>
        <taxon>Noctuidae</taxon>
        <taxon>Plusiinae</taxon>
        <taxon>Trichoplusia</taxon>
    </lineage>
</organism>
<proteinExistence type="predicted"/>
<dbReference type="PANTHER" id="PTHR23019:SF0">
    <property type="entry name" value="NUCLEAR PORE MEMBRANE GLYCOPROTEIN 210"/>
    <property type="match status" value="1"/>
</dbReference>
<dbReference type="GeneID" id="113491631"/>
<accession>A0A7E5V897</accession>
<feature type="domain" description="NUP210 Ig-like" evidence="4">
    <location>
        <begin position="23"/>
        <end position="113"/>
    </location>
</feature>
<evidence type="ECO:0000256" key="3">
    <source>
        <dbReference type="SAM" id="SignalP"/>
    </source>
</evidence>
<dbReference type="InterPro" id="IPR058779">
    <property type="entry name" value="Ig_NUP210_13th"/>
</dbReference>
<feature type="chain" id="PRO_5029016507" evidence="3">
    <location>
        <begin position="23"/>
        <end position="1714"/>
    </location>
</feature>